<keyword evidence="8" id="KW-1185">Reference proteome</keyword>
<feature type="domain" description="Glycosyl transferase family 28 C-terminal" evidence="5">
    <location>
        <begin position="230"/>
        <end position="341"/>
    </location>
</feature>
<sequence>MNNGWREHPHARIPPGTWPAPDHRCGGGGIVVVSADIGAGHDAAAAELAARLALDGVEVHHLNFFTSLPKPLHGMIREGYRSLLRWCPLSYDALFTITDRSPPLVAMIRSALRSARRRMLMQMPPDTGLVVSTFPFANQILGPLRHSGRLSTPVVTYVTDFVIHPTWMATGVDTYCVIHEATQQQAAVRGAPDVRLVDPLVPARYRPPTDATRRAARAQFTLPEKGRLALIVAGSWGAGDVARTAREVLAAGCVTPVVVCGRNDSLRRRLAGFPGHVMGWVDDMPTLMQAVDLIVENAGGLTCQQALAAGLPTITYRPLPGHGRANAQVLARAGLTTYVRNPADLCQELTRTAASALPAFTSADDMAAIVSATLRSGAGVDGNPR</sequence>
<evidence type="ECO:0000256" key="1">
    <source>
        <dbReference type="ARBA" id="ARBA00004370"/>
    </source>
</evidence>
<name>A0ABX9Y919_MICCH</name>
<dbReference type="SUPFAM" id="SSF53756">
    <property type="entry name" value="UDP-Glycosyltransferase/glycogen phosphorylase"/>
    <property type="match status" value="1"/>
</dbReference>
<dbReference type="Pfam" id="PF06925">
    <property type="entry name" value="MGDG_synth"/>
    <property type="match status" value="1"/>
</dbReference>
<comment type="subcellular location">
    <subcellularLocation>
        <location evidence="1">Membrane</location>
    </subcellularLocation>
</comment>
<proteinExistence type="inferred from homology"/>
<reference evidence="7 8" key="1">
    <citation type="submission" date="2018-05" db="EMBL/GenBank/DDBJ databases">
        <title>Micromonospora from Atacama Desert.</title>
        <authorList>
            <person name="Carro L."/>
            <person name="Goodfellow M."/>
            <person name="Klenk H.-P."/>
        </authorList>
    </citation>
    <scope>NUCLEOTIDE SEQUENCE [LARGE SCALE GENOMIC DNA]</scope>
    <source>
        <strain evidence="7 8">LB41</strain>
    </source>
</reference>
<evidence type="ECO:0000256" key="2">
    <source>
        <dbReference type="ARBA" id="ARBA00006962"/>
    </source>
</evidence>
<keyword evidence="3" id="KW-0328">Glycosyltransferase</keyword>
<dbReference type="PANTHER" id="PTHR43025">
    <property type="entry name" value="MONOGALACTOSYLDIACYLGLYCEROL SYNTHASE"/>
    <property type="match status" value="1"/>
</dbReference>
<organism evidence="7 8">
    <name type="scientific">Micromonospora chalcea</name>
    <dbReference type="NCBI Taxonomy" id="1874"/>
    <lineage>
        <taxon>Bacteria</taxon>
        <taxon>Bacillati</taxon>
        <taxon>Actinomycetota</taxon>
        <taxon>Actinomycetes</taxon>
        <taxon>Micromonosporales</taxon>
        <taxon>Micromonosporaceae</taxon>
        <taxon>Micromonospora</taxon>
    </lineage>
</organism>
<dbReference type="GO" id="GO:0016740">
    <property type="term" value="F:transferase activity"/>
    <property type="evidence" value="ECO:0007669"/>
    <property type="project" value="UniProtKB-KW"/>
</dbReference>
<dbReference type="PANTHER" id="PTHR43025:SF3">
    <property type="entry name" value="MONOGALACTOSYLDIACYLGLYCEROL SYNTHASE 1, CHLOROPLASTIC"/>
    <property type="match status" value="1"/>
</dbReference>
<protein>
    <submittedName>
        <fullName evidence="7">UDP-N-acetylglucosamine--LPS N-acetylglucosamine transferase</fullName>
    </submittedName>
</protein>
<keyword evidence="4 7" id="KW-0808">Transferase</keyword>
<evidence type="ECO:0000313" key="8">
    <source>
        <dbReference type="Proteomes" id="UP000274694"/>
    </source>
</evidence>
<dbReference type="Pfam" id="PF04101">
    <property type="entry name" value="Glyco_tran_28_C"/>
    <property type="match status" value="1"/>
</dbReference>
<evidence type="ECO:0000313" key="7">
    <source>
        <dbReference type="EMBL" id="RQW96780.1"/>
    </source>
</evidence>
<comment type="caution">
    <text evidence="7">The sequence shown here is derived from an EMBL/GenBank/DDBJ whole genome shotgun (WGS) entry which is preliminary data.</text>
</comment>
<comment type="similarity">
    <text evidence="2">Belongs to the glycosyltransferase 28 family.</text>
</comment>
<dbReference type="Proteomes" id="UP000274694">
    <property type="component" value="Unassembled WGS sequence"/>
</dbReference>
<dbReference type="InterPro" id="IPR007235">
    <property type="entry name" value="Glyco_trans_28_C"/>
</dbReference>
<gene>
    <name evidence="7" type="ORF">DLJ60_03895</name>
</gene>
<dbReference type="Gene3D" id="3.40.50.2000">
    <property type="entry name" value="Glycogen Phosphorylase B"/>
    <property type="match status" value="1"/>
</dbReference>
<feature type="domain" description="Diacylglycerol glucosyltransferase N-terminal" evidence="6">
    <location>
        <begin position="41"/>
        <end position="192"/>
    </location>
</feature>
<evidence type="ECO:0000256" key="3">
    <source>
        <dbReference type="ARBA" id="ARBA00022676"/>
    </source>
</evidence>
<dbReference type="EMBL" id="QGTA01000107">
    <property type="protein sequence ID" value="RQW96780.1"/>
    <property type="molecule type" value="Genomic_DNA"/>
</dbReference>
<evidence type="ECO:0000259" key="5">
    <source>
        <dbReference type="Pfam" id="PF04101"/>
    </source>
</evidence>
<evidence type="ECO:0000259" key="6">
    <source>
        <dbReference type="Pfam" id="PF06925"/>
    </source>
</evidence>
<evidence type="ECO:0000256" key="4">
    <source>
        <dbReference type="ARBA" id="ARBA00022679"/>
    </source>
</evidence>
<dbReference type="InterPro" id="IPR009695">
    <property type="entry name" value="Diacylglyc_glucosyltr_N"/>
</dbReference>
<accession>A0ABX9Y919</accession>
<dbReference type="InterPro" id="IPR050519">
    <property type="entry name" value="Glycosyltransf_28_UgtP"/>
</dbReference>